<sequence length="288" mass="32245">MISENRRSFLKRFRHFYAPVLLAGGASYGYGTSLERHRLKVEHHDLKLALGERAPRSFRAVSLTDFHFDPLYEEDFVQECVRQANALKPDIVLLTGDYISNTSSRINDFARIIGDLEASTGVYACLGNHDHWDSRTRVAGALNHQHISVLQNHHTRVTCKGGELVIAGLQSAWAGTPNWRNAADGLRKDDRVIALVHEPDFADNLAIDPRVAFQLSGHTHGGQVRVPGWGALILPSWGKRYQAGFYNVGPRKDLKLYVNRGIGTIEHHVRFFCPPEIACFDVVNTDAV</sequence>
<dbReference type="GO" id="GO:0016020">
    <property type="term" value="C:membrane"/>
    <property type="evidence" value="ECO:0007669"/>
    <property type="project" value="GOC"/>
</dbReference>
<dbReference type="InterPro" id="IPR004843">
    <property type="entry name" value="Calcineurin-like_PHP"/>
</dbReference>
<reference evidence="4 5" key="1">
    <citation type="submission" date="2018-06" db="EMBL/GenBank/DDBJ databases">
        <title>Genomic Encyclopedia of Type Strains, Phase IV (KMG-IV): sequencing the most valuable type-strain genomes for metagenomic binning, comparative biology and taxonomic classification.</title>
        <authorList>
            <person name="Goeker M."/>
        </authorList>
    </citation>
    <scope>NUCLEOTIDE SEQUENCE [LARGE SCALE GENOMIC DNA]</scope>
    <source>
        <strain evidence="4 5">DSM 25532</strain>
    </source>
</reference>
<dbReference type="AlphaFoldDB" id="A0A366HP16"/>
<gene>
    <name evidence="4" type="ORF">DES53_103258</name>
</gene>
<organism evidence="4 5">
    <name type="scientific">Roseimicrobium gellanilyticum</name>
    <dbReference type="NCBI Taxonomy" id="748857"/>
    <lineage>
        <taxon>Bacteria</taxon>
        <taxon>Pseudomonadati</taxon>
        <taxon>Verrucomicrobiota</taxon>
        <taxon>Verrucomicrobiia</taxon>
        <taxon>Verrucomicrobiales</taxon>
        <taxon>Verrucomicrobiaceae</taxon>
        <taxon>Roseimicrobium</taxon>
    </lineage>
</organism>
<dbReference type="Pfam" id="PF00149">
    <property type="entry name" value="Metallophos"/>
    <property type="match status" value="1"/>
</dbReference>
<dbReference type="CDD" id="cd07385">
    <property type="entry name" value="MPP_YkuE_C"/>
    <property type="match status" value="1"/>
</dbReference>
<dbReference type="GO" id="GO:0008758">
    <property type="term" value="F:UDP-2,3-diacylglucosamine hydrolase activity"/>
    <property type="evidence" value="ECO:0007669"/>
    <property type="project" value="TreeGrafter"/>
</dbReference>
<accession>A0A366HP16</accession>
<dbReference type="GO" id="GO:0046872">
    <property type="term" value="F:metal ion binding"/>
    <property type="evidence" value="ECO:0007669"/>
    <property type="project" value="UniProtKB-KW"/>
</dbReference>
<dbReference type="EMBL" id="QNRR01000003">
    <property type="protein sequence ID" value="RBP45260.1"/>
    <property type="molecule type" value="Genomic_DNA"/>
</dbReference>
<evidence type="ECO:0000313" key="4">
    <source>
        <dbReference type="EMBL" id="RBP45260.1"/>
    </source>
</evidence>
<comment type="caution">
    <text evidence="4">The sequence shown here is derived from an EMBL/GenBank/DDBJ whole genome shotgun (WGS) entry which is preliminary data.</text>
</comment>
<evidence type="ECO:0000256" key="1">
    <source>
        <dbReference type="ARBA" id="ARBA00022723"/>
    </source>
</evidence>
<dbReference type="GO" id="GO:0009245">
    <property type="term" value="P:lipid A biosynthetic process"/>
    <property type="evidence" value="ECO:0007669"/>
    <property type="project" value="TreeGrafter"/>
</dbReference>
<dbReference type="RefSeq" id="WP_170157029.1">
    <property type="nucleotide sequence ID" value="NZ_QNRR01000003.1"/>
</dbReference>
<evidence type="ECO:0000313" key="5">
    <source>
        <dbReference type="Proteomes" id="UP000253426"/>
    </source>
</evidence>
<keyword evidence="5" id="KW-1185">Reference proteome</keyword>
<dbReference type="Proteomes" id="UP000253426">
    <property type="component" value="Unassembled WGS sequence"/>
</dbReference>
<proteinExistence type="predicted"/>
<protein>
    <recommendedName>
        <fullName evidence="3">Calcineurin-like phosphoesterase domain-containing protein</fullName>
    </recommendedName>
</protein>
<dbReference type="Gene3D" id="3.60.21.10">
    <property type="match status" value="1"/>
</dbReference>
<dbReference type="InterPro" id="IPR051158">
    <property type="entry name" value="Metallophosphoesterase_sf"/>
</dbReference>
<feature type="domain" description="Calcineurin-like phosphoesterase" evidence="3">
    <location>
        <begin position="64"/>
        <end position="221"/>
    </location>
</feature>
<dbReference type="SUPFAM" id="SSF56300">
    <property type="entry name" value="Metallo-dependent phosphatases"/>
    <property type="match status" value="1"/>
</dbReference>
<evidence type="ECO:0000256" key="2">
    <source>
        <dbReference type="ARBA" id="ARBA00022801"/>
    </source>
</evidence>
<evidence type="ECO:0000259" key="3">
    <source>
        <dbReference type="Pfam" id="PF00149"/>
    </source>
</evidence>
<dbReference type="PANTHER" id="PTHR31302">
    <property type="entry name" value="TRANSMEMBRANE PROTEIN WITH METALLOPHOSPHOESTERASE DOMAIN-RELATED"/>
    <property type="match status" value="1"/>
</dbReference>
<keyword evidence="2" id="KW-0378">Hydrolase</keyword>
<dbReference type="PANTHER" id="PTHR31302:SF31">
    <property type="entry name" value="PHOSPHODIESTERASE YAEI"/>
    <property type="match status" value="1"/>
</dbReference>
<keyword evidence="1" id="KW-0479">Metal-binding</keyword>
<dbReference type="InterPro" id="IPR029052">
    <property type="entry name" value="Metallo-depent_PP-like"/>
</dbReference>
<name>A0A366HP16_9BACT</name>